<dbReference type="PROSITE" id="PS00136">
    <property type="entry name" value="SUBTILASE_ASP"/>
    <property type="match status" value="1"/>
</dbReference>
<sequence length="589" mass="66440">MERLIKLSIFYAVSLFAVLAIWFTSSHEIAQDDEETGVGIEAMNQILAEDVSLSISMFLHQVASDLEPWLEEGEEEELTSWLADHPFIEGMALFSDDQVVWEYGTIESDAKDQIEPFDEYLFLSDPYERNGKDHLLVGRQKEEEVIVGELDLSFVEHFAQDLGHVMDQQQQFVAGGDDVDVKTLTEDERVGSMAYGNVPELNWEVIIDQHENQEEATHFIEHEAVVKLTEIANEMEWLKQQNVKKVDDHDPYIVVRDESQPTDSFVKSLQQDEEIEWAEPNYLYHKQQNDNETFRDQFSLPNDEFYAPYQWNLHQIDMEEQGWELDEEEMNDVSIAIIDSGVDPDHPDLEEKLTAGYNAFTHDSTFHDENGHGTHVAGVATAITNNVEGIAGVGWENPLLAVKVLDEQAEGDAMSIADGIRWAVDEGAEVINLSLGDHHDSEVLHDAIRYAYDNDVVLIAATGNENVSTPMYPAAYEEVLAVSAVDINDKKAIFSNYGNHVDVTAPGEHIPSTFLNKQYMMMSGTSMASPHVAGLAGVIRIKDSSLNNEEIYDIIRESSDDLGRVGRDPYYGYGKINIKNALERLEKTD</sequence>
<dbReference type="PROSITE" id="PS00138">
    <property type="entry name" value="SUBTILASE_SER"/>
    <property type="match status" value="1"/>
</dbReference>
<evidence type="ECO:0000256" key="11">
    <source>
        <dbReference type="SAM" id="Phobius"/>
    </source>
</evidence>
<dbReference type="AlphaFoldDB" id="A0A840QQN4"/>
<dbReference type="InterPro" id="IPR015500">
    <property type="entry name" value="Peptidase_S8_subtilisin-rel"/>
</dbReference>
<dbReference type="InterPro" id="IPR023828">
    <property type="entry name" value="Peptidase_S8_Ser-AS"/>
</dbReference>
<dbReference type="Gene3D" id="3.40.50.200">
    <property type="entry name" value="Peptidase S8/S53 domain"/>
    <property type="match status" value="1"/>
</dbReference>
<keyword evidence="14" id="KW-1185">Reference proteome</keyword>
<keyword evidence="11" id="KW-0812">Transmembrane</keyword>
<evidence type="ECO:0000256" key="2">
    <source>
        <dbReference type="ARBA" id="ARBA00004613"/>
    </source>
</evidence>
<dbReference type="GO" id="GO:0005576">
    <property type="term" value="C:extracellular region"/>
    <property type="evidence" value="ECO:0007669"/>
    <property type="project" value="UniProtKB-SubCell"/>
</dbReference>
<keyword evidence="11" id="KW-1133">Transmembrane helix</keyword>
<dbReference type="Pfam" id="PF00082">
    <property type="entry name" value="Peptidase_S8"/>
    <property type="match status" value="1"/>
</dbReference>
<keyword evidence="5 9" id="KW-0645">Protease</keyword>
<evidence type="ECO:0000313" key="13">
    <source>
        <dbReference type="EMBL" id="MBB5173641.1"/>
    </source>
</evidence>
<reference evidence="13 14" key="1">
    <citation type="submission" date="2020-08" db="EMBL/GenBank/DDBJ databases">
        <title>Genomic Encyclopedia of Type Strains, Phase IV (KMG-IV): sequencing the most valuable type-strain genomes for metagenomic binning, comparative biology and taxonomic classification.</title>
        <authorList>
            <person name="Goeker M."/>
        </authorList>
    </citation>
    <scope>NUCLEOTIDE SEQUENCE [LARGE SCALE GENOMIC DNA]</scope>
    <source>
        <strain evidence="13 14">DSM 24696</strain>
    </source>
</reference>
<evidence type="ECO:0000256" key="6">
    <source>
        <dbReference type="ARBA" id="ARBA00022801"/>
    </source>
</evidence>
<comment type="cofactor">
    <cofactor evidence="1">
        <name>Ca(2+)</name>
        <dbReference type="ChEBI" id="CHEBI:29108"/>
    </cofactor>
</comment>
<keyword evidence="4" id="KW-0964">Secreted</keyword>
<feature type="active site" description="Charge relay system" evidence="9">
    <location>
        <position position="526"/>
    </location>
</feature>
<dbReference type="InterPro" id="IPR036852">
    <property type="entry name" value="Peptidase_S8/S53_dom_sf"/>
</dbReference>
<comment type="similarity">
    <text evidence="3 9 10">Belongs to the peptidase S8 family.</text>
</comment>
<dbReference type="InterPro" id="IPR023827">
    <property type="entry name" value="Peptidase_S8_Asp-AS"/>
</dbReference>
<keyword evidence="11" id="KW-0472">Membrane</keyword>
<proteinExistence type="inferred from homology"/>
<evidence type="ECO:0000256" key="10">
    <source>
        <dbReference type="RuleBase" id="RU003355"/>
    </source>
</evidence>
<evidence type="ECO:0000256" key="8">
    <source>
        <dbReference type="ARBA" id="ARBA00022837"/>
    </source>
</evidence>
<name>A0A840QQN4_9BACI</name>
<keyword evidence="8" id="KW-0106">Calcium</keyword>
<dbReference type="PRINTS" id="PR00723">
    <property type="entry name" value="SUBTILISIN"/>
</dbReference>
<dbReference type="InterPro" id="IPR034084">
    <property type="entry name" value="Thermitase-like_dom"/>
</dbReference>
<dbReference type="EMBL" id="JACHHB010000007">
    <property type="protein sequence ID" value="MBB5173641.1"/>
    <property type="molecule type" value="Genomic_DNA"/>
</dbReference>
<feature type="domain" description="Peptidase S8/S53" evidence="12">
    <location>
        <begin position="331"/>
        <end position="574"/>
    </location>
</feature>
<evidence type="ECO:0000256" key="4">
    <source>
        <dbReference type="ARBA" id="ARBA00022525"/>
    </source>
</evidence>
<dbReference type="GO" id="GO:0006508">
    <property type="term" value="P:proteolysis"/>
    <property type="evidence" value="ECO:0007669"/>
    <property type="project" value="UniProtKB-KW"/>
</dbReference>
<gene>
    <name evidence="13" type="ORF">HNQ41_001830</name>
</gene>
<evidence type="ECO:0000256" key="3">
    <source>
        <dbReference type="ARBA" id="ARBA00011073"/>
    </source>
</evidence>
<dbReference type="PANTHER" id="PTHR43806:SF11">
    <property type="entry name" value="CEREVISIN-RELATED"/>
    <property type="match status" value="1"/>
</dbReference>
<evidence type="ECO:0000256" key="9">
    <source>
        <dbReference type="PROSITE-ProRule" id="PRU01240"/>
    </source>
</evidence>
<dbReference type="PROSITE" id="PS51892">
    <property type="entry name" value="SUBTILASE"/>
    <property type="match status" value="1"/>
</dbReference>
<protein>
    <recommendedName>
        <fullName evidence="12">Peptidase S8/S53 domain-containing protein</fullName>
    </recommendedName>
</protein>
<dbReference type="InterPro" id="IPR000209">
    <property type="entry name" value="Peptidase_S8/S53_dom"/>
</dbReference>
<dbReference type="SUPFAM" id="SSF52743">
    <property type="entry name" value="Subtilisin-like"/>
    <property type="match status" value="1"/>
</dbReference>
<evidence type="ECO:0000313" key="14">
    <source>
        <dbReference type="Proteomes" id="UP000551878"/>
    </source>
</evidence>
<comment type="subcellular location">
    <subcellularLocation>
        <location evidence="2">Secreted</location>
    </subcellularLocation>
</comment>
<dbReference type="PANTHER" id="PTHR43806">
    <property type="entry name" value="PEPTIDASE S8"/>
    <property type="match status" value="1"/>
</dbReference>
<feature type="active site" description="Charge relay system" evidence="9">
    <location>
        <position position="372"/>
    </location>
</feature>
<dbReference type="CDD" id="cd07484">
    <property type="entry name" value="Peptidases_S8_Thermitase_like"/>
    <property type="match status" value="1"/>
</dbReference>
<comment type="caution">
    <text evidence="13">The sequence shown here is derived from an EMBL/GenBank/DDBJ whole genome shotgun (WGS) entry which is preliminary data.</text>
</comment>
<feature type="transmembrane region" description="Helical" evidence="11">
    <location>
        <begin position="7"/>
        <end position="25"/>
    </location>
</feature>
<dbReference type="RefSeq" id="WP_184664087.1">
    <property type="nucleotide sequence ID" value="NZ_JACHHB010000007.1"/>
</dbReference>
<evidence type="ECO:0000256" key="1">
    <source>
        <dbReference type="ARBA" id="ARBA00001913"/>
    </source>
</evidence>
<dbReference type="InterPro" id="IPR050131">
    <property type="entry name" value="Peptidase_S8_subtilisin-like"/>
</dbReference>
<evidence type="ECO:0000256" key="5">
    <source>
        <dbReference type="ARBA" id="ARBA00022670"/>
    </source>
</evidence>
<dbReference type="InterPro" id="IPR022398">
    <property type="entry name" value="Peptidase_S8_His-AS"/>
</dbReference>
<keyword evidence="6 9" id="KW-0378">Hydrolase</keyword>
<dbReference type="Proteomes" id="UP000551878">
    <property type="component" value="Unassembled WGS sequence"/>
</dbReference>
<evidence type="ECO:0000256" key="7">
    <source>
        <dbReference type="ARBA" id="ARBA00022825"/>
    </source>
</evidence>
<keyword evidence="7 9" id="KW-0720">Serine protease</keyword>
<organism evidence="13 14">
    <name type="scientific">Texcoconibacillus texcoconensis</name>
    <dbReference type="NCBI Taxonomy" id="1095777"/>
    <lineage>
        <taxon>Bacteria</taxon>
        <taxon>Bacillati</taxon>
        <taxon>Bacillota</taxon>
        <taxon>Bacilli</taxon>
        <taxon>Bacillales</taxon>
        <taxon>Bacillaceae</taxon>
        <taxon>Texcoconibacillus</taxon>
    </lineage>
</organism>
<evidence type="ECO:0000259" key="12">
    <source>
        <dbReference type="Pfam" id="PF00082"/>
    </source>
</evidence>
<dbReference type="PROSITE" id="PS00137">
    <property type="entry name" value="SUBTILASE_HIS"/>
    <property type="match status" value="1"/>
</dbReference>
<dbReference type="GO" id="GO:0004252">
    <property type="term" value="F:serine-type endopeptidase activity"/>
    <property type="evidence" value="ECO:0007669"/>
    <property type="project" value="UniProtKB-UniRule"/>
</dbReference>
<accession>A0A840QQN4</accession>
<feature type="active site" description="Charge relay system" evidence="9">
    <location>
        <position position="339"/>
    </location>
</feature>